<evidence type="ECO:0000313" key="2">
    <source>
        <dbReference type="Proteomes" id="UP001209570"/>
    </source>
</evidence>
<dbReference type="Gene3D" id="3.40.50.150">
    <property type="entry name" value="Vaccinia Virus protein VP39"/>
    <property type="match status" value="1"/>
</dbReference>
<reference evidence="1" key="1">
    <citation type="submission" date="2021-12" db="EMBL/GenBank/DDBJ databases">
        <title>Prjna785345.</title>
        <authorList>
            <person name="Rujirawat T."/>
            <person name="Krajaejun T."/>
        </authorList>
    </citation>
    <scope>NUCLEOTIDE SEQUENCE</scope>
    <source>
        <strain evidence="1">Pi057C3</strain>
    </source>
</reference>
<proteinExistence type="predicted"/>
<protein>
    <submittedName>
        <fullName evidence="1">Uncharacterized protein</fullName>
    </submittedName>
</protein>
<name>A0AAD5M3U1_PYTIN</name>
<dbReference type="EMBL" id="JAKCXM010000081">
    <property type="protein sequence ID" value="KAJ0403444.1"/>
    <property type="molecule type" value="Genomic_DNA"/>
</dbReference>
<keyword evidence="2" id="KW-1185">Reference proteome</keyword>
<dbReference type="AlphaFoldDB" id="A0AAD5M3U1"/>
<organism evidence="1 2">
    <name type="scientific">Pythium insidiosum</name>
    <name type="common">Pythiosis disease agent</name>
    <dbReference type="NCBI Taxonomy" id="114742"/>
    <lineage>
        <taxon>Eukaryota</taxon>
        <taxon>Sar</taxon>
        <taxon>Stramenopiles</taxon>
        <taxon>Oomycota</taxon>
        <taxon>Peronosporomycetes</taxon>
        <taxon>Pythiales</taxon>
        <taxon>Pythiaceae</taxon>
        <taxon>Pythium</taxon>
    </lineage>
</organism>
<gene>
    <name evidence="1" type="ORF">P43SY_001552</name>
</gene>
<sequence>MSTPRRDRVRSLLLAAAKARAAQALTLPDQPTTLFAPYSPSPPSVIAAVWAFLQDAALGIEIDPLLVETARRNVDLLPAPQKERIVIKEADILRSSIVDAKIVIVYAFAESLSGIRDFECQGGSHAGRIVSTPFVGTSTTWIKSFASEKALLRCRHQMSQAFLDAFQLAQHTMVRGLSLCICMIQPLDKLSRSLRASAIVELMA</sequence>
<accession>A0AAD5M3U1</accession>
<dbReference type="Proteomes" id="UP001209570">
    <property type="component" value="Unassembled WGS sequence"/>
</dbReference>
<comment type="caution">
    <text evidence="1">The sequence shown here is derived from an EMBL/GenBank/DDBJ whole genome shotgun (WGS) entry which is preliminary data.</text>
</comment>
<evidence type="ECO:0000313" key="1">
    <source>
        <dbReference type="EMBL" id="KAJ0403444.1"/>
    </source>
</evidence>
<dbReference type="InterPro" id="IPR029063">
    <property type="entry name" value="SAM-dependent_MTases_sf"/>
</dbReference>